<protein>
    <submittedName>
        <fullName evidence="2">Uncharacterized protein</fullName>
    </submittedName>
</protein>
<sequence>MHSLGHRCTGHKKTGTQKDSAISPILSRHLQFHKNPGHQSSHQFLILFQQPQGRVLLPLWA</sequence>
<dbReference type="AlphaFoldDB" id="A0A0A9DCP0"/>
<evidence type="ECO:0000256" key="1">
    <source>
        <dbReference type="SAM" id="MobiDB-lite"/>
    </source>
</evidence>
<reference evidence="2" key="2">
    <citation type="journal article" date="2015" name="Data Brief">
        <title>Shoot transcriptome of the giant reed, Arundo donax.</title>
        <authorList>
            <person name="Barrero R.A."/>
            <person name="Guerrero F.D."/>
            <person name="Moolhuijzen P."/>
            <person name="Goolsby J.A."/>
            <person name="Tidwell J."/>
            <person name="Bellgard S.E."/>
            <person name="Bellgard M.I."/>
        </authorList>
    </citation>
    <scope>NUCLEOTIDE SEQUENCE</scope>
    <source>
        <tissue evidence="2">Shoot tissue taken approximately 20 cm above the soil surface</tissue>
    </source>
</reference>
<accession>A0A0A9DCP0</accession>
<evidence type="ECO:0000313" key="2">
    <source>
        <dbReference type="EMBL" id="JAD86354.1"/>
    </source>
</evidence>
<feature type="compositionally biased region" description="Basic residues" evidence="1">
    <location>
        <begin position="1"/>
        <end position="15"/>
    </location>
</feature>
<reference evidence="2" key="1">
    <citation type="submission" date="2014-09" db="EMBL/GenBank/DDBJ databases">
        <authorList>
            <person name="Magalhaes I.L.F."/>
            <person name="Oliveira U."/>
            <person name="Santos F.R."/>
            <person name="Vidigal T.H.D.A."/>
            <person name="Brescovit A.D."/>
            <person name="Santos A.J."/>
        </authorList>
    </citation>
    <scope>NUCLEOTIDE SEQUENCE</scope>
    <source>
        <tissue evidence="2">Shoot tissue taken approximately 20 cm above the soil surface</tissue>
    </source>
</reference>
<feature type="region of interest" description="Disordered" evidence="1">
    <location>
        <begin position="1"/>
        <end position="20"/>
    </location>
</feature>
<name>A0A0A9DCP0_ARUDO</name>
<dbReference type="EMBL" id="GBRH01211541">
    <property type="protein sequence ID" value="JAD86354.1"/>
    <property type="molecule type" value="Transcribed_RNA"/>
</dbReference>
<organism evidence="2">
    <name type="scientific">Arundo donax</name>
    <name type="common">Giant reed</name>
    <name type="synonym">Donax arundinaceus</name>
    <dbReference type="NCBI Taxonomy" id="35708"/>
    <lineage>
        <taxon>Eukaryota</taxon>
        <taxon>Viridiplantae</taxon>
        <taxon>Streptophyta</taxon>
        <taxon>Embryophyta</taxon>
        <taxon>Tracheophyta</taxon>
        <taxon>Spermatophyta</taxon>
        <taxon>Magnoliopsida</taxon>
        <taxon>Liliopsida</taxon>
        <taxon>Poales</taxon>
        <taxon>Poaceae</taxon>
        <taxon>PACMAD clade</taxon>
        <taxon>Arundinoideae</taxon>
        <taxon>Arundineae</taxon>
        <taxon>Arundo</taxon>
    </lineage>
</organism>
<proteinExistence type="predicted"/>